<proteinExistence type="inferred from homology"/>
<evidence type="ECO:0000256" key="3">
    <source>
        <dbReference type="ARBA" id="ARBA00022723"/>
    </source>
</evidence>
<keyword evidence="3" id="KW-0479">Metal-binding</keyword>
<evidence type="ECO:0000256" key="1">
    <source>
        <dbReference type="ARBA" id="ARBA00001971"/>
    </source>
</evidence>
<dbReference type="GO" id="GO:0016491">
    <property type="term" value="F:oxidoreductase activity"/>
    <property type="evidence" value="ECO:0007669"/>
    <property type="project" value="UniProtKB-KW"/>
</dbReference>
<accession>A0AAD7BXX7</accession>
<sequence>MAAPRRYCGLFNFSDQQLHLSLPRRLSAGPTNPPHGPPHIQAAQLPVCKVLDKDNPSTITDLLLQYALKEDIKDAAVRVVHLNMLCAKSHEHGSGIFTTHALFELARMPANQIENIRAGIIAAIDSEGGVTNKAVVGKFHVLNSLLKEIERFHLLFASVFYLTILPTLELTWAKQSAPRGGLWGKLSLRMGQSCMRGVSSPSRPSRCTTIRMSTTIRSSLTPSGSHLRKGEKDNAAHDIQQSFTHLKKKKNVFGLEKYGCPGRFFPALKIKGVLAELLLSYDIAFPEGASRTPKPLSFNIFTVPNPTAQLIFTNRKVSI</sequence>
<dbReference type="AlphaFoldDB" id="A0AAD7BXX7"/>
<comment type="caution">
    <text evidence="6">The sequence shown here is derived from an EMBL/GenBank/DDBJ whole genome shotgun (WGS) entry which is preliminary data.</text>
</comment>
<comment type="similarity">
    <text evidence="2">Belongs to the cytochrome P450 family.</text>
</comment>
<keyword evidence="5" id="KW-0408">Iron</keyword>
<dbReference type="GO" id="GO:0046872">
    <property type="term" value="F:metal ion binding"/>
    <property type="evidence" value="ECO:0007669"/>
    <property type="project" value="UniProtKB-KW"/>
</dbReference>
<dbReference type="Proteomes" id="UP001221757">
    <property type="component" value="Unassembled WGS sequence"/>
</dbReference>
<gene>
    <name evidence="6" type="ORF">B0H17DRAFT_1149938</name>
</gene>
<name>A0AAD7BXX7_MYCRO</name>
<organism evidence="6 7">
    <name type="scientific">Mycena rosella</name>
    <name type="common">Pink bonnet</name>
    <name type="synonym">Agaricus rosellus</name>
    <dbReference type="NCBI Taxonomy" id="1033263"/>
    <lineage>
        <taxon>Eukaryota</taxon>
        <taxon>Fungi</taxon>
        <taxon>Dikarya</taxon>
        <taxon>Basidiomycota</taxon>
        <taxon>Agaricomycotina</taxon>
        <taxon>Agaricomycetes</taxon>
        <taxon>Agaricomycetidae</taxon>
        <taxon>Agaricales</taxon>
        <taxon>Marasmiineae</taxon>
        <taxon>Mycenaceae</taxon>
        <taxon>Mycena</taxon>
    </lineage>
</organism>
<protein>
    <recommendedName>
        <fullName evidence="8">Cytochrome P450</fullName>
    </recommendedName>
</protein>
<keyword evidence="7" id="KW-1185">Reference proteome</keyword>
<reference evidence="6" key="1">
    <citation type="submission" date="2023-03" db="EMBL/GenBank/DDBJ databases">
        <title>Massive genome expansion in bonnet fungi (Mycena s.s.) driven by repeated elements and novel gene families across ecological guilds.</title>
        <authorList>
            <consortium name="Lawrence Berkeley National Laboratory"/>
            <person name="Harder C.B."/>
            <person name="Miyauchi S."/>
            <person name="Viragh M."/>
            <person name="Kuo A."/>
            <person name="Thoen E."/>
            <person name="Andreopoulos B."/>
            <person name="Lu D."/>
            <person name="Skrede I."/>
            <person name="Drula E."/>
            <person name="Henrissat B."/>
            <person name="Morin E."/>
            <person name="Kohler A."/>
            <person name="Barry K."/>
            <person name="LaButti K."/>
            <person name="Morin E."/>
            <person name="Salamov A."/>
            <person name="Lipzen A."/>
            <person name="Mereny Z."/>
            <person name="Hegedus B."/>
            <person name="Baldrian P."/>
            <person name="Stursova M."/>
            <person name="Weitz H."/>
            <person name="Taylor A."/>
            <person name="Grigoriev I.V."/>
            <person name="Nagy L.G."/>
            <person name="Martin F."/>
            <person name="Kauserud H."/>
        </authorList>
    </citation>
    <scope>NUCLEOTIDE SEQUENCE</scope>
    <source>
        <strain evidence="6">CBHHK067</strain>
    </source>
</reference>
<comment type="cofactor">
    <cofactor evidence="1">
        <name>heme</name>
        <dbReference type="ChEBI" id="CHEBI:30413"/>
    </cofactor>
</comment>
<evidence type="ECO:0008006" key="8">
    <source>
        <dbReference type="Google" id="ProtNLM"/>
    </source>
</evidence>
<evidence type="ECO:0000256" key="2">
    <source>
        <dbReference type="ARBA" id="ARBA00010617"/>
    </source>
</evidence>
<dbReference type="EMBL" id="JARKIE010000490">
    <property type="protein sequence ID" value="KAJ7633515.1"/>
    <property type="molecule type" value="Genomic_DNA"/>
</dbReference>
<evidence type="ECO:0000313" key="6">
    <source>
        <dbReference type="EMBL" id="KAJ7633515.1"/>
    </source>
</evidence>
<evidence type="ECO:0000256" key="5">
    <source>
        <dbReference type="ARBA" id="ARBA00023004"/>
    </source>
</evidence>
<evidence type="ECO:0000313" key="7">
    <source>
        <dbReference type="Proteomes" id="UP001221757"/>
    </source>
</evidence>
<dbReference type="PANTHER" id="PTHR46206">
    <property type="entry name" value="CYTOCHROME P450"/>
    <property type="match status" value="1"/>
</dbReference>
<evidence type="ECO:0000256" key="4">
    <source>
        <dbReference type="ARBA" id="ARBA00023002"/>
    </source>
</evidence>
<keyword evidence="4" id="KW-0560">Oxidoreductase</keyword>